<accession>A0A1H4D5F5</accession>
<evidence type="ECO:0000313" key="1">
    <source>
        <dbReference type="EMBL" id="SEA67831.1"/>
    </source>
</evidence>
<organism evidence="1 2">
    <name type="scientific">Arachidicoccus rhizosphaerae</name>
    <dbReference type="NCBI Taxonomy" id="551991"/>
    <lineage>
        <taxon>Bacteria</taxon>
        <taxon>Pseudomonadati</taxon>
        <taxon>Bacteroidota</taxon>
        <taxon>Chitinophagia</taxon>
        <taxon>Chitinophagales</taxon>
        <taxon>Chitinophagaceae</taxon>
        <taxon>Arachidicoccus</taxon>
    </lineage>
</organism>
<dbReference type="RefSeq" id="WP_211481923.1">
    <property type="nucleotide sequence ID" value="NZ_FNQY01000045.1"/>
</dbReference>
<gene>
    <name evidence="1" type="ORF">SAMN05192529_1458</name>
</gene>
<sequence length="111" mass="12894">MGMIQTDKGTKKFTEKEKLSILKEAEKEGVKKTLNKYNLYPATYYYWKKKYSNLGSDGSLPNSKGIYDASAVRKLEKENSALKQLLAEKELESKLKDEMLKKKYPHLRKLL</sequence>
<name>A0A1H4D5F5_9BACT</name>
<dbReference type="Pfam" id="PF01527">
    <property type="entry name" value="HTH_Tnp_1"/>
    <property type="match status" value="1"/>
</dbReference>
<dbReference type="GO" id="GO:0006313">
    <property type="term" value="P:DNA transposition"/>
    <property type="evidence" value="ECO:0007669"/>
    <property type="project" value="InterPro"/>
</dbReference>
<dbReference type="EMBL" id="FNQY01000045">
    <property type="protein sequence ID" value="SEA67831.1"/>
    <property type="molecule type" value="Genomic_DNA"/>
</dbReference>
<reference evidence="1 2" key="1">
    <citation type="submission" date="2016-10" db="EMBL/GenBank/DDBJ databases">
        <authorList>
            <person name="de Groot N.N."/>
        </authorList>
    </citation>
    <scope>NUCLEOTIDE SEQUENCE [LARGE SCALE GENOMIC DNA]</scope>
    <source>
        <strain evidence="1 2">Vu-144</strain>
    </source>
</reference>
<dbReference type="STRING" id="551991.SAMN05192529_1458"/>
<evidence type="ECO:0000313" key="2">
    <source>
        <dbReference type="Proteomes" id="UP000199041"/>
    </source>
</evidence>
<dbReference type="AlphaFoldDB" id="A0A1H4D5F5"/>
<protein>
    <submittedName>
        <fullName evidence="1">Putative transposase</fullName>
    </submittedName>
</protein>
<dbReference type="GO" id="GO:0004803">
    <property type="term" value="F:transposase activity"/>
    <property type="evidence" value="ECO:0007669"/>
    <property type="project" value="InterPro"/>
</dbReference>
<proteinExistence type="predicted"/>
<dbReference type="InterPro" id="IPR002514">
    <property type="entry name" value="Transposase_8"/>
</dbReference>
<dbReference type="Proteomes" id="UP000199041">
    <property type="component" value="Unassembled WGS sequence"/>
</dbReference>
<dbReference type="SUPFAM" id="SSF46689">
    <property type="entry name" value="Homeodomain-like"/>
    <property type="match status" value="1"/>
</dbReference>
<dbReference type="GO" id="GO:0003677">
    <property type="term" value="F:DNA binding"/>
    <property type="evidence" value="ECO:0007669"/>
    <property type="project" value="InterPro"/>
</dbReference>
<dbReference type="InterPro" id="IPR009057">
    <property type="entry name" value="Homeodomain-like_sf"/>
</dbReference>
<keyword evidence="2" id="KW-1185">Reference proteome</keyword>